<keyword evidence="3" id="KW-1185">Reference proteome</keyword>
<dbReference type="KEGG" id="anr:Ana3638_15195"/>
<evidence type="ECO:0000259" key="1">
    <source>
        <dbReference type="PROSITE" id="PS51186"/>
    </source>
</evidence>
<sequence length="287" mass="33116">MQVKIYRTVEKFLQENETVLLEKESVSQLILFNAMANRDLQTNQSMIFGRVADEFHHPFVLFANVLPFNLLIHWISGTVIKEAISPIVDYIIGNNIQITGINGNKAICDLFISEYKKKRPESEFKIRLPMDIMELRTLKDIDLVKGIARKANNTEVNQIAKWMVEFAKEALGEEILYEDQIPKAARMIENGRLYTFEKPDGEIVSMAAASRQLVNGICVNYVYTPKNYRNKGYAATTMYCLSKEMLNNGNQFCALFVDKRNPVSNRVYSKIGYEIKDNQYDMRLIRN</sequence>
<gene>
    <name evidence="2" type="ORF">Ana3638_15195</name>
</gene>
<dbReference type="InterPro" id="IPR000182">
    <property type="entry name" value="GNAT_dom"/>
</dbReference>
<dbReference type="PROSITE" id="PS51186">
    <property type="entry name" value="GNAT"/>
    <property type="match status" value="1"/>
</dbReference>
<reference evidence="2 3" key="1">
    <citation type="submission" date="2020-01" db="EMBL/GenBank/DDBJ databases">
        <title>Genome analysis of Anaerocolumna sp. CBA3638.</title>
        <authorList>
            <person name="Kim J."/>
            <person name="Roh S.W."/>
        </authorList>
    </citation>
    <scope>NUCLEOTIDE SEQUENCE [LARGE SCALE GENOMIC DNA]</scope>
    <source>
        <strain evidence="2 3">CBA3638</strain>
    </source>
</reference>
<feature type="domain" description="N-acetyltransferase" evidence="1">
    <location>
        <begin position="146"/>
        <end position="287"/>
    </location>
</feature>
<name>A0A6P1TNQ4_9FIRM</name>
<evidence type="ECO:0000313" key="2">
    <source>
        <dbReference type="EMBL" id="QHQ61967.1"/>
    </source>
</evidence>
<dbReference type="Gene3D" id="3.40.630.30">
    <property type="match status" value="1"/>
</dbReference>
<dbReference type="AlphaFoldDB" id="A0A6P1TNQ4"/>
<dbReference type="EMBL" id="CP048000">
    <property type="protein sequence ID" value="QHQ61967.1"/>
    <property type="molecule type" value="Genomic_DNA"/>
</dbReference>
<protein>
    <submittedName>
        <fullName evidence="2">GNAT family N-acetyltransferase</fullName>
    </submittedName>
</protein>
<dbReference type="RefSeq" id="WP_161838792.1">
    <property type="nucleotide sequence ID" value="NZ_CP048000.1"/>
</dbReference>
<evidence type="ECO:0000313" key="3">
    <source>
        <dbReference type="Proteomes" id="UP000464314"/>
    </source>
</evidence>
<dbReference type="InterPro" id="IPR016181">
    <property type="entry name" value="Acyl_CoA_acyltransferase"/>
</dbReference>
<dbReference type="GO" id="GO:0016747">
    <property type="term" value="F:acyltransferase activity, transferring groups other than amino-acyl groups"/>
    <property type="evidence" value="ECO:0007669"/>
    <property type="project" value="InterPro"/>
</dbReference>
<dbReference type="Pfam" id="PF00583">
    <property type="entry name" value="Acetyltransf_1"/>
    <property type="match status" value="1"/>
</dbReference>
<proteinExistence type="predicted"/>
<dbReference type="Proteomes" id="UP000464314">
    <property type="component" value="Chromosome"/>
</dbReference>
<dbReference type="SUPFAM" id="SSF55729">
    <property type="entry name" value="Acyl-CoA N-acyltransferases (Nat)"/>
    <property type="match status" value="1"/>
</dbReference>
<organism evidence="2 3">
    <name type="scientific">Anaerocolumna sedimenticola</name>
    <dbReference type="NCBI Taxonomy" id="2696063"/>
    <lineage>
        <taxon>Bacteria</taxon>
        <taxon>Bacillati</taxon>
        <taxon>Bacillota</taxon>
        <taxon>Clostridia</taxon>
        <taxon>Lachnospirales</taxon>
        <taxon>Lachnospiraceae</taxon>
        <taxon>Anaerocolumna</taxon>
    </lineage>
</organism>
<keyword evidence="2" id="KW-0808">Transferase</keyword>
<accession>A0A6P1TNQ4</accession>